<protein>
    <submittedName>
        <fullName evidence="1">Uncharacterized protein</fullName>
    </submittedName>
</protein>
<evidence type="ECO:0000313" key="2">
    <source>
        <dbReference type="Proteomes" id="UP001139171"/>
    </source>
</evidence>
<name>A0A9X1SP47_9GAMM</name>
<dbReference type="EMBL" id="JAJNAG010000010">
    <property type="protein sequence ID" value="MCD1125677.1"/>
    <property type="molecule type" value="Genomic_DNA"/>
</dbReference>
<gene>
    <name evidence="1" type="ORF">LPW36_06605</name>
</gene>
<sequence length="103" mass="11144">MSKNASLLVNSGSSTSQVISLNAQKTIKIKIQPGSKYVLKNEDDNFAPENITLQRNGDNLNVILEGDSTPAIVIEDYYATGNDQTLLGMAEDGQLYAYMVTDG</sequence>
<proteinExistence type="predicted"/>
<dbReference type="AlphaFoldDB" id="A0A9X1SP47"/>
<accession>A0A9X1SP47</accession>
<keyword evidence="2" id="KW-1185">Reference proteome</keyword>
<organism evidence="1 2">
    <name type="scientific">Limnobaculum eriocheiris</name>
    <dbReference type="NCBI Taxonomy" id="2897391"/>
    <lineage>
        <taxon>Bacteria</taxon>
        <taxon>Pseudomonadati</taxon>
        <taxon>Pseudomonadota</taxon>
        <taxon>Gammaproteobacteria</taxon>
        <taxon>Enterobacterales</taxon>
        <taxon>Budviciaceae</taxon>
        <taxon>Limnobaculum</taxon>
    </lineage>
</organism>
<dbReference type="RefSeq" id="WP_230608718.1">
    <property type="nucleotide sequence ID" value="NZ_JAJNAG010000010.1"/>
</dbReference>
<comment type="caution">
    <text evidence="1">The sequence shown here is derived from an EMBL/GenBank/DDBJ whole genome shotgun (WGS) entry which is preliminary data.</text>
</comment>
<reference evidence="1" key="1">
    <citation type="submission" date="2021-11" db="EMBL/GenBank/DDBJ databases">
        <title>Jinshanibacter sp. isolated from one year old Eriocheir sinensis.</title>
        <authorList>
            <person name="Li J.-Y."/>
            <person name="He W."/>
            <person name="Gao T.-H."/>
        </authorList>
    </citation>
    <scope>NUCLEOTIDE SEQUENCE</scope>
    <source>
        <strain evidence="1">LJY008</strain>
    </source>
</reference>
<dbReference type="Proteomes" id="UP001139171">
    <property type="component" value="Unassembled WGS sequence"/>
</dbReference>
<evidence type="ECO:0000313" key="1">
    <source>
        <dbReference type="EMBL" id="MCD1125677.1"/>
    </source>
</evidence>